<feature type="chain" id="PRO_5043796555" evidence="15">
    <location>
        <begin position="26"/>
        <end position="134"/>
    </location>
</feature>
<dbReference type="GO" id="GO:0009506">
    <property type="term" value="C:plasmodesma"/>
    <property type="evidence" value="ECO:0007669"/>
    <property type="project" value="UniProtKB-SubCell"/>
</dbReference>
<accession>A0AAV1DLW8</accession>
<keyword evidence="4" id="KW-0945">Host-virus interaction</keyword>
<dbReference type="GO" id="GO:0042742">
    <property type="term" value="P:defense response to bacterium"/>
    <property type="evidence" value="ECO:0007669"/>
    <property type="project" value="UniProtKB-KW"/>
</dbReference>
<comment type="similarity">
    <text evidence="14">Belongs to the cysteine-rich repeat secretory protein family. Plasmodesmata-located proteins (PDLD) subfamily.</text>
</comment>
<dbReference type="GO" id="GO:0031640">
    <property type="term" value="P:killing of cells of another organism"/>
    <property type="evidence" value="ECO:0007669"/>
    <property type="project" value="UniProtKB-KW"/>
</dbReference>
<reference evidence="17" key="1">
    <citation type="submission" date="2023-03" db="EMBL/GenBank/DDBJ databases">
        <authorList>
            <person name="Julca I."/>
        </authorList>
    </citation>
    <scope>NUCLEOTIDE SEQUENCE</scope>
</reference>
<feature type="domain" description="Gnk2-homologous" evidence="16">
    <location>
        <begin position="29"/>
        <end position="132"/>
    </location>
</feature>
<keyword evidence="5 15" id="KW-0732">Signal</keyword>
<dbReference type="PROSITE" id="PS51473">
    <property type="entry name" value="GNK2"/>
    <property type="match status" value="1"/>
</dbReference>
<evidence type="ECO:0000256" key="14">
    <source>
        <dbReference type="ARBA" id="ARBA00038393"/>
    </source>
</evidence>
<keyword evidence="8" id="KW-0611">Plant defense</keyword>
<keyword evidence="18" id="KW-1185">Reference proteome</keyword>
<evidence type="ECO:0000259" key="16">
    <source>
        <dbReference type="PROSITE" id="PS51473"/>
    </source>
</evidence>
<evidence type="ECO:0000313" key="17">
    <source>
        <dbReference type="EMBL" id="CAI9108361.1"/>
    </source>
</evidence>
<dbReference type="InterPro" id="IPR002902">
    <property type="entry name" value="GNK2"/>
</dbReference>
<dbReference type="EMBL" id="OX459123">
    <property type="protein sequence ID" value="CAI9108361.1"/>
    <property type="molecule type" value="Genomic_DNA"/>
</dbReference>
<evidence type="ECO:0000256" key="12">
    <source>
        <dbReference type="ARBA" id="ARBA00023157"/>
    </source>
</evidence>
<evidence type="ECO:0000256" key="4">
    <source>
        <dbReference type="ARBA" id="ARBA00022581"/>
    </source>
</evidence>
<dbReference type="PANTHER" id="PTHR32080:SF54">
    <property type="entry name" value="GNK2-HOMOLOGOUS DOMAIN-CONTAINING PROTEIN"/>
    <property type="match status" value="1"/>
</dbReference>
<dbReference type="GO" id="GO:0050832">
    <property type="term" value="P:defense response to fungus"/>
    <property type="evidence" value="ECO:0007669"/>
    <property type="project" value="UniProtKB-KW"/>
</dbReference>
<dbReference type="AlphaFoldDB" id="A0AAV1DLW8"/>
<evidence type="ECO:0000313" key="18">
    <source>
        <dbReference type="Proteomes" id="UP001161247"/>
    </source>
</evidence>
<dbReference type="CDD" id="cd23509">
    <property type="entry name" value="Gnk2-like"/>
    <property type="match status" value="1"/>
</dbReference>
<evidence type="ECO:0000256" key="3">
    <source>
        <dbReference type="ARBA" id="ARBA00022577"/>
    </source>
</evidence>
<name>A0AAV1DLW8_OLDCO</name>
<evidence type="ECO:0000256" key="2">
    <source>
        <dbReference type="ARBA" id="ARBA00022529"/>
    </source>
</evidence>
<proteinExistence type="inferred from homology"/>
<evidence type="ECO:0000256" key="13">
    <source>
        <dbReference type="ARBA" id="ARBA00024184"/>
    </source>
</evidence>
<keyword evidence="10" id="KW-0044">Antibiotic</keyword>
<evidence type="ECO:0000256" key="8">
    <source>
        <dbReference type="ARBA" id="ARBA00022821"/>
    </source>
</evidence>
<dbReference type="PANTHER" id="PTHR32080">
    <property type="entry name" value="ANTIFUNGAL PROTEIN GINKBILOBIN-2-LIKE"/>
    <property type="match status" value="1"/>
</dbReference>
<evidence type="ECO:0000256" key="11">
    <source>
        <dbReference type="ARBA" id="ARBA00023035"/>
    </source>
</evidence>
<keyword evidence="2" id="KW-0929">Antimicrobial</keyword>
<dbReference type="InterPro" id="IPR051378">
    <property type="entry name" value="Cell2Cell_Antifungal"/>
</dbReference>
<evidence type="ECO:0000256" key="6">
    <source>
        <dbReference type="ARBA" id="ARBA00022734"/>
    </source>
</evidence>
<comment type="subcellular location">
    <subcellularLocation>
        <location evidence="13">Cell junction</location>
        <location evidence="13">Plasmodesma</location>
    </subcellularLocation>
    <subcellularLocation>
        <location evidence="1">Cell membrane</location>
        <topology evidence="1">Single-pass type I membrane protein</topology>
    </subcellularLocation>
</comment>
<gene>
    <name evidence="17" type="ORF">OLC1_LOCUS16461</name>
</gene>
<keyword evidence="6" id="KW-0430">Lectin</keyword>
<keyword evidence="11" id="KW-0465">Mannose-binding</keyword>
<dbReference type="Proteomes" id="UP001161247">
    <property type="component" value="Chromosome 6"/>
</dbReference>
<evidence type="ECO:0000256" key="9">
    <source>
        <dbReference type="ARBA" id="ARBA00022949"/>
    </source>
</evidence>
<keyword evidence="12" id="KW-1015">Disulfide bond</keyword>
<feature type="signal peptide" evidence="15">
    <location>
        <begin position="1"/>
        <end position="25"/>
    </location>
</feature>
<keyword evidence="3" id="KW-0295">Fungicide</keyword>
<keyword evidence="7" id="KW-0677">Repeat</keyword>
<dbReference type="Pfam" id="PF01657">
    <property type="entry name" value="Stress-antifung"/>
    <property type="match status" value="1"/>
</dbReference>
<organism evidence="17 18">
    <name type="scientific">Oldenlandia corymbosa var. corymbosa</name>
    <dbReference type="NCBI Taxonomy" id="529605"/>
    <lineage>
        <taxon>Eukaryota</taxon>
        <taxon>Viridiplantae</taxon>
        <taxon>Streptophyta</taxon>
        <taxon>Embryophyta</taxon>
        <taxon>Tracheophyta</taxon>
        <taxon>Spermatophyta</taxon>
        <taxon>Magnoliopsida</taxon>
        <taxon>eudicotyledons</taxon>
        <taxon>Gunneridae</taxon>
        <taxon>Pentapetalae</taxon>
        <taxon>asterids</taxon>
        <taxon>lamiids</taxon>
        <taxon>Gentianales</taxon>
        <taxon>Rubiaceae</taxon>
        <taxon>Rubioideae</taxon>
        <taxon>Spermacoceae</taxon>
        <taxon>Hedyotis-Oldenlandia complex</taxon>
        <taxon>Oldenlandia</taxon>
    </lineage>
</organism>
<sequence length="134" mass="14491">MVSLTPIFFTKTLVIIWLWGGLVSGSPNTQVFQEECSQAFYPAIDPYGISVTYILNDVMKNTPNSQPYDYSVSGLPPVNAYGFGSCAPALSNSDCSTCMTAAYTEIVNRCGGHISGKVLLKDCSIGYMKDVAHK</sequence>
<evidence type="ECO:0000256" key="1">
    <source>
        <dbReference type="ARBA" id="ARBA00004251"/>
    </source>
</evidence>
<dbReference type="GO" id="GO:0005886">
    <property type="term" value="C:plasma membrane"/>
    <property type="evidence" value="ECO:0007669"/>
    <property type="project" value="UniProtKB-SubCell"/>
</dbReference>
<evidence type="ECO:0000256" key="5">
    <source>
        <dbReference type="ARBA" id="ARBA00022729"/>
    </source>
</evidence>
<protein>
    <submittedName>
        <fullName evidence="17">OLC1v1007934C1</fullName>
    </submittedName>
</protein>
<evidence type="ECO:0000256" key="10">
    <source>
        <dbReference type="ARBA" id="ARBA00023022"/>
    </source>
</evidence>
<keyword evidence="9" id="KW-0965">Cell junction</keyword>
<dbReference type="GO" id="GO:0005537">
    <property type="term" value="F:D-mannose binding"/>
    <property type="evidence" value="ECO:0007669"/>
    <property type="project" value="UniProtKB-KW"/>
</dbReference>
<dbReference type="InterPro" id="IPR038408">
    <property type="entry name" value="GNK2_sf"/>
</dbReference>
<evidence type="ECO:0000256" key="15">
    <source>
        <dbReference type="SAM" id="SignalP"/>
    </source>
</evidence>
<evidence type="ECO:0000256" key="7">
    <source>
        <dbReference type="ARBA" id="ARBA00022737"/>
    </source>
</evidence>
<dbReference type="Gene3D" id="3.30.430.20">
    <property type="entry name" value="Gnk2 domain, C-X8-C-X2-C motif"/>
    <property type="match status" value="1"/>
</dbReference>